<dbReference type="AlphaFoldDB" id="A0A3A8KS61"/>
<evidence type="ECO:0000256" key="1">
    <source>
        <dbReference type="ARBA" id="ARBA00023015"/>
    </source>
</evidence>
<dbReference type="InterPro" id="IPR036388">
    <property type="entry name" value="WH-like_DNA-bd_sf"/>
</dbReference>
<organism evidence="5 6">
    <name type="scientific">Corallococcus carmarthensis</name>
    <dbReference type="NCBI Taxonomy" id="2316728"/>
    <lineage>
        <taxon>Bacteria</taxon>
        <taxon>Pseudomonadati</taxon>
        <taxon>Myxococcota</taxon>
        <taxon>Myxococcia</taxon>
        <taxon>Myxococcales</taxon>
        <taxon>Cystobacterineae</taxon>
        <taxon>Myxococcaceae</taxon>
        <taxon>Corallococcus</taxon>
    </lineage>
</organism>
<dbReference type="Proteomes" id="UP000268313">
    <property type="component" value="Unassembled WGS sequence"/>
</dbReference>
<dbReference type="CDD" id="cd06170">
    <property type="entry name" value="LuxR_C_like"/>
    <property type="match status" value="1"/>
</dbReference>
<dbReference type="PANTHER" id="PTHR44688">
    <property type="entry name" value="DNA-BINDING TRANSCRIPTIONAL ACTIVATOR DEVR_DOSR"/>
    <property type="match status" value="1"/>
</dbReference>
<reference evidence="6" key="1">
    <citation type="submission" date="2018-09" db="EMBL/GenBank/DDBJ databases">
        <authorList>
            <person name="Livingstone P.G."/>
            <person name="Whitworth D.E."/>
        </authorList>
    </citation>
    <scope>NUCLEOTIDE SEQUENCE [LARGE SCALE GENOMIC DNA]</scope>
    <source>
        <strain evidence="6">CA043D</strain>
    </source>
</reference>
<name>A0A3A8KS61_9BACT</name>
<dbReference type="PANTHER" id="PTHR44688:SF16">
    <property type="entry name" value="DNA-BINDING TRANSCRIPTIONAL ACTIVATOR DEVR_DOSR"/>
    <property type="match status" value="1"/>
</dbReference>
<gene>
    <name evidence="5" type="ORF">D7X32_02995</name>
</gene>
<dbReference type="PROSITE" id="PS50043">
    <property type="entry name" value="HTH_LUXR_2"/>
    <property type="match status" value="1"/>
</dbReference>
<evidence type="ECO:0000259" key="4">
    <source>
        <dbReference type="PROSITE" id="PS50043"/>
    </source>
</evidence>
<dbReference type="EMBL" id="RAWE01000006">
    <property type="protein sequence ID" value="RKH07055.1"/>
    <property type="molecule type" value="Genomic_DNA"/>
</dbReference>
<keyword evidence="6" id="KW-1185">Reference proteome</keyword>
<evidence type="ECO:0000256" key="3">
    <source>
        <dbReference type="ARBA" id="ARBA00023163"/>
    </source>
</evidence>
<proteinExistence type="predicted"/>
<dbReference type="InterPro" id="IPR000792">
    <property type="entry name" value="Tscrpt_reg_LuxR_C"/>
</dbReference>
<evidence type="ECO:0000256" key="2">
    <source>
        <dbReference type="ARBA" id="ARBA00023125"/>
    </source>
</evidence>
<evidence type="ECO:0000313" key="6">
    <source>
        <dbReference type="Proteomes" id="UP000268313"/>
    </source>
</evidence>
<dbReference type="Pfam" id="PF00196">
    <property type="entry name" value="GerE"/>
    <property type="match status" value="1"/>
</dbReference>
<dbReference type="InterPro" id="IPR016032">
    <property type="entry name" value="Sig_transdc_resp-reg_C-effctor"/>
</dbReference>
<dbReference type="Gene3D" id="1.10.10.10">
    <property type="entry name" value="Winged helix-like DNA-binding domain superfamily/Winged helix DNA-binding domain"/>
    <property type="match status" value="1"/>
</dbReference>
<dbReference type="SMART" id="SM00421">
    <property type="entry name" value="HTH_LUXR"/>
    <property type="match status" value="1"/>
</dbReference>
<keyword evidence="2 5" id="KW-0238">DNA-binding</keyword>
<keyword evidence="1" id="KW-0805">Transcription regulation</keyword>
<keyword evidence="3" id="KW-0804">Transcription</keyword>
<dbReference type="OrthoDB" id="5486937at2"/>
<accession>A0A3A8KS61</accession>
<dbReference type="GO" id="GO:0003677">
    <property type="term" value="F:DNA binding"/>
    <property type="evidence" value="ECO:0007669"/>
    <property type="project" value="UniProtKB-KW"/>
</dbReference>
<comment type="caution">
    <text evidence="5">The sequence shown here is derived from an EMBL/GenBank/DDBJ whole genome shotgun (WGS) entry which is preliminary data.</text>
</comment>
<dbReference type="GO" id="GO:0006355">
    <property type="term" value="P:regulation of DNA-templated transcription"/>
    <property type="evidence" value="ECO:0007669"/>
    <property type="project" value="InterPro"/>
</dbReference>
<evidence type="ECO:0000313" key="5">
    <source>
        <dbReference type="EMBL" id="RKH07055.1"/>
    </source>
</evidence>
<protein>
    <submittedName>
        <fullName evidence="5">DNA-binding response regulator</fullName>
    </submittedName>
</protein>
<sequence length="364" mass="41373">MVRLPNLTAAEYSLREEALLALHAPLTLAEALEAFRPRFLQLAQADAMGLCLMEKTRSPGNEWLVPGQRLLILERYNEVIEHDMFRKPIFDRPNWVVRDSQLMSHEEFKGSLIHQLSIELGPPLEHIMAVRLILRPGFDAALALYRHRPRPFSDQNADVVASVTEHLTQVIRKCGVTQGLATYANILEELYRRPNAAILVVEPPHREVLRSPNAAVLLERWFAPSDLHSSGIPIPLQEQLESLVRMPPDARLGKDSWVRSHGNCSRVVRFIQLRAPEGPRKWALLMNELPHSIPLPEQMKCELTSTEVVVAMGMLSKWNDQQIADEMGISRHTVKSHVKHIFAKLGVDDRLDLLYQAARLNMPV</sequence>
<feature type="domain" description="HTH luxR-type" evidence="4">
    <location>
        <begin position="296"/>
        <end position="361"/>
    </location>
</feature>
<dbReference type="SUPFAM" id="SSF46894">
    <property type="entry name" value="C-terminal effector domain of the bipartite response regulators"/>
    <property type="match status" value="1"/>
</dbReference>